<keyword evidence="3" id="KW-1185">Reference proteome</keyword>
<evidence type="ECO:0000313" key="3">
    <source>
        <dbReference type="Proteomes" id="UP000031449"/>
    </source>
</evidence>
<dbReference type="AlphaFoldDB" id="A0A0B5APJ8"/>
<reference evidence="2 3" key="1">
    <citation type="submission" date="2014-08" db="EMBL/GenBank/DDBJ databases">
        <title>Complete genome of a marine bacteria Jeotgalibacillus malaysiensis.</title>
        <authorList>
            <person name="Yaakop A.S."/>
            <person name="Chan K.-G."/>
            <person name="Goh K.M."/>
        </authorList>
    </citation>
    <scope>NUCLEOTIDE SEQUENCE [LARGE SCALE GENOMIC DNA]</scope>
    <source>
        <strain evidence="2 3">D5</strain>
    </source>
</reference>
<feature type="coiled-coil region" evidence="1">
    <location>
        <begin position="17"/>
        <end position="44"/>
    </location>
</feature>
<dbReference type="STRING" id="1508404.JMA_27040"/>
<organism evidence="2 3">
    <name type="scientific">Jeotgalibacillus malaysiensis</name>
    <dbReference type="NCBI Taxonomy" id="1508404"/>
    <lineage>
        <taxon>Bacteria</taxon>
        <taxon>Bacillati</taxon>
        <taxon>Bacillota</taxon>
        <taxon>Bacilli</taxon>
        <taxon>Bacillales</taxon>
        <taxon>Caryophanaceae</taxon>
        <taxon>Jeotgalibacillus</taxon>
    </lineage>
</organism>
<proteinExistence type="predicted"/>
<name>A0A0B5APJ8_9BACL</name>
<dbReference type="HOGENOM" id="CLU_3169061_0_0_9"/>
<gene>
    <name evidence="2" type="ORF">JMA_27040</name>
</gene>
<sequence length="47" mass="5688">MPDKKIKVPIYIDCSLYSEIEIEEEKYKKMIKNQSKNNKRLKQNLKS</sequence>
<evidence type="ECO:0000313" key="2">
    <source>
        <dbReference type="EMBL" id="AJD92021.1"/>
    </source>
</evidence>
<dbReference type="BioCyc" id="JESP1508404:G14D9-11984-MONOMER"/>
<dbReference type="Proteomes" id="UP000031449">
    <property type="component" value="Chromosome"/>
</dbReference>
<accession>A0A0B5APJ8</accession>
<dbReference type="EMBL" id="CP009416">
    <property type="protein sequence ID" value="AJD92021.1"/>
    <property type="molecule type" value="Genomic_DNA"/>
</dbReference>
<evidence type="ECO:0000256" key="1">
    <source>
        <dbReference type="SAM" id="Coils"/>
    </source>
</evidence>
<keyword evidence="1" id="KW-0175">Coiled coil</keyword>
<protein>
    <submittedName>
        <fullName evidence="2">Uncharacterized protein</fullName>
    </submittedName>
</protein>
<dbReference type="KEGG" id="jeo:JMA_27040"/>